<protein>
    <submittedName>
        <fullName evidence="2">Uncharacterized protein</fullName>
    </submittedName>
</protein>
<evidence type="ECO:0000313" key="3">
    <source>
        <dbReference type="Proteomes" id="UP000041254"/>
    </source>
</evidence>
<keyword evidence="3" id="KW-1185">Reference proteome</keyword>
<feature type="transmembrane region" description="Helical" evidence="1">
    <location>
        <begin position="119"/>
        <end position="137"/>
    </location>
</feature>
<evidence type="ECO:0000256" key="1">
    <source>
        <dbReference type="SAM" id="Phobius"/>
    </source>
</evidence>
<dbReference type="InParanoid" id="A0A0G4GPQ7"/>
<dbReference type="Proteomes" id="UP000041254">
    <property type="component" value="Unassembled WGS sequence"/>
</dbReference>
<proteinExistence type="predicted"/>
<sequence>MAWVPHQWTIGARNTSTVILCVVMLIGAVVLGYKGGQFWKSFVEIAARGTFIRLSGVIAHYIGALLHCIESRIRQTNEYQMFHSDLEEDSVDWVLHLAAQVIMVERQVMIRYDEAAKRLSAANFCLVPLCWLVGWIFSEIKWDGPSHWVPGVVSDWLYWFIPVMVGEFLYNYIYALYIYFMIGDPYR</sequence>
<organism evidence="2 3">
    <name type="scientific">Vitrella brassicaformis (strain CCMP3155)</name>
    <dbReference type="NCBI Taxonomy" id="1169540"/>
    <lineage>
        <taxon>Eukaryota</taxon>
        <taxon>Sar</taxon>
        <taxon>Alveolata</taxon>
        <taxon>Colpodellida</taxon>
        <taxon>Vitrellaceae</taxon>
        <taxon>Vitrella</taxon>
    </lineage>
</organism>
<keyword evidence="1" id="KW-0472">Membrane</keyword>
<keyword evidence="1" id="KW-1133">Transmembrane helix</keyword>
<dbReference type="EMBL" id="CDMY01000748">
    <property type="protein sequence ID" value="CEM32351.1"/>
    <property type="molecule type" value="Genomic_DNA"/>
</dbReference>
<reference evidence="2 3" key="1">
    <citation type="submission" date="2014-11" db="EMBL/GenBank/DDBJ databases">
        <authorList>
            <person name="Zhu J."/>
            <person name="Qi W."/>
            <person name="Song R."/>
        </authorList>
    </citation>
    <scope>NUCLEOTIDE SEQUENCE [LARGE SCALE GENOMIC DNA]</scope>
</reference>
<keyword evidence="1" id="KW-0812">Transmembrane</keyword>
<feature type="transmembrane region" description="Helical" evidence="1">
    <location>
        <begin position="12"/>
        <end position="33"/>
    </location>
</feature>
<evidence type="ECO:0000313" key="2">
    <source>
        <dbReference type="EMBL" id="CEM32351.1"/>
    </source>
</evidence>
<gene>
    <name evidence="2" type="ORF">Vbra_1038</name>
</gene>
<accession>A0A0G4GPQ7</accession>
<dbReference type="VEuPathDB" id="CryptoDB:Vbra_1038"/>
<dbReference type="AlphaFoldDB" id="A0A0G4GPQ7"/>
<name>A0A0G4GPQ7_VITBC</name>
<feature type="transmembrane region" description="Helical" evidence="1">
    <location>
        <begin position="157"/>
        <end position="180"/>
    </location>
</feature>